<proteinExistence type="predicted"/>
<dbReference type="Proteomes" id="UP001143910">
    <property type="component" value="Unassembled WGS sequence"/>
</dbReference>
<evidence type="ECO:0000313" key="2">
    <source>
        <dbReference type="Proteomes" id="UP001143910"/>
    </source>
</evidence>
<keyword evidence="2" id="KW-1185">Reference proteome</keyword>
<sequence length="739" mass="83171">MLNRIPSSSVYPARLSTPPDCGKEIISLHKTLYTYCSCTEADEVIAQVRLRNSIPDDDTGVMFNVFFMAHPHQDAINLESQPLWQDTHISVLRNVNFGTELDIDREEIRLDSDPPFCSYISAHNENGFVVLKFSVTGQRLYYEDMLEPKREWVFNSPSISLSRILDELYASASDLTEKRKEVLSWLLAKAVWQYYSSPWMRTPWNKATVHFLPERQPNKNSHAAAGIFVNEPFLSFSICPDSNLPRDCVEKTPKRRSVPFAGRLLHPLPKILALGIILVEVQLGCAIEALYQHPEWAQYCPKGTSNTNTNYKICKALISKDGFFTDVSDPLEALIKSCIQPKDTFLPPAVRDEAGIREALYALVNRLEIYLSHRKPHSVKPLTVAGNIYPKRSETPQSVSVQQKPPSKRLQARSRLGRTMAQSSVSVPTKGWFDRMRSLNDILKDDGSGTFDNVKIAVIDTGVDANDAAAMYISGYRDFVGENHNVKRDNTGHGTTSINLIFEMCETAEVYALRVFETDEANEKTRGLAIKAIEWCIEEEMDIICMACGFYEYDQKLYKKIHKASSKMLIFAAPTNESNAGEISYPAQHEAEVFSIFSTNGFVTSSKHLNPTECPGQHNFAILGEDIVTHTGKVVSGTSLATATAAGFAGRMLEFSRHDDCRYKVRNADHMALKHGMKKVFLGMAVRDANLYCLKPWKLLPDSLRGLIPFESNRYPSDAEIREAREYICDFIKLKLAGA</sequence>
<comment type="caution">
    <text evidence="1">The sequence shown here is derived from an EMBL/GenBank/DDBJ whole genome shotgun (WGS) entry which is preliminary data.</text>
</comment>
<name>A0ACC1MUT6_9HYPO</name>
<protein>
    <submittedName>
        <fullName evidence="1">Uncharacterized protein</fullName>
    </submittedName>
</protein>
<organism evidence="1 2">
    <name type="scientific">Zarea fungicola</name>
    <dbReference type="NCBI Taxonomy" id="93591"/>
    <lineage>
        <taxon>Eukaryota</taxon>
        <taxon>Fungi</taxon>
        <taxon>Dikarya</taxon>
        <taxon>Ascomycota</taxon>
        <taxon>Pezizomycotina</taxon>
        <taxon>Sordariomycetes</taxon>
        <taxon>Hypocreomycetidae</taxon>
        <taxon>Hypocreales</taxon>
        <taxon>Cordycipitaceae</taxon>
        <taxon>Zarea</taxon>
    </lineage>
</organism>
<accession>A0ACC1MUT6</accession>
<reference evidence="1" key="1">
    <citation type="submission" date="2022-08" db="EMBL/GenBank/DDBJ databases">
        <title>Genome Sequence of Lecanicillium fungicola.</title>
        <authorList>
            <person name="Buettner E."/>
        </authorList>
    </citation>
    <scope>NUCLEOTIDE SEQUENCE</scope>
    <source>
        <strain evidence="1">Babe33</strain>
    </source>
</reference>
<evidence type="ECO:0000313" key="1">
    <source>
        <dbReference type="EMBL" id="KAJ2970016.1"/>
    </source>
</evidence>
<dbReference type="EMBL" id="JANJQO010001622">
    <property type="protein sequence ID" value="KAJ2970016.1"/>
    <property type="molecule type" value="Genomic_DNA"/>
</dbReference>
<gene>
    <name evidence="1" type="ORF">NQ176_g8382</name>
</gene>